<protein>
    <submittedName>
        <fullName evidence="7">YihY/virulence factor BrkB family protein</fullName>
    </submittedName>
</protein>
<comment type="subcellular location">
    <subcellularLocation>
        <location evidence="1">Cell membrane</location>
        <topology evidence="1">Multi-pass membrane protein</topology>
    </subcellularLocation>
</comment>
<dbReference type="NCBIfam" id="TIGR00765">
    <property type="entry name" value="yihY_not_rbn"/>
    <property type="match status" value="1"/>
</dbReference>
<dbReference type="PANTHER" id="PTHR30213:SF1">
    <property type="entry name" value="INNER MEMBRANE PROTEIN YHJD"/>
    <property type="match status" value="1"/>
</dbReference>
<evidence type="ECO:0000256" key="5">
    <source>
        <dbReference type="ARBA" id="ARBA00023136"/>
    </source>
</evidence>
<evidence type="ECO:0000313" key="7">
    <source>
        <dbReference type="EMBL" id="NID06124.1"/>
    </source>
</evidence>
<dbReference type="Proteomes" id="UP001429601">
    <property type="component" value="Unassembled WGS sequence"/>
</dbReference>
<feature type="transmembrane region" description="Helical" evidence="6">
    <location>
        <begin position="30"/>
        <end position="50"/>
    </location>
</feature>
<keyword evidence="5 6" id="KW-0472">Membrane</keyword>
<dbReference type="RefSeq" id="WP_167127963.1">
    <property type="nucleotide sequence ID" value="NZ_JAAQQR010000006.1"/>
</dbReference>
<evidence type="ECO:0000256" key="1">
    <source>
        <dbReference type="ARBA" id="ARBA00004651"/>
    </source>
</evidence>
<keyword evidence="2" id="KW-1003">Cell membrane</keyword>
<dbReference type="InterPro" id="IPR017039">
    <property type="entry name" value="Virul_fac_BrkB"/>
</dbReference>
<feature type="transmembrane region" description="Helical" evidence="6">
    <location>
        <begin position="239"/>
        <end position="260"/>
    </location>
</feature>
<reference evidence="7 8" key="1">
    <citation type="journal article" date="2011" name="Curr. Microbiol.">
        <title>Luteibacter jiangsuensis sp. nov.: a methamidophos-degrading bacterium isolated from a methamidophos-manufacturing factory.</title>
        <authorList>
            <person name="Wang L."/>
            <person name="Wang G.L."/>
            <person name="Li S.P."/>
            <person name="Jiang J.D."/>
        </authorList>
    </citation>
    <scope>NUCLEOTIDE SEQUENCE [LARGE SCALE GENOMIC DNA]</scope>
    <source>
        <strain evidence="7 8">CGMCC 1.10133</strain>
    </source>
</reference>
<keyword evidence="8" id="KW-1185">Reference proteome</keyword>
<dbReference type="Pfam" id="PF03631">
    <property type="entry name" value="Virul_fac_BrkB"/>
    <property type="match status" value="1"/>
</dbReference>
<evidence type="ECO:0000256" key="6">
    <source>
        <dbReference type="SAM" id="Phobius"/>
    </source>
</evidence>
<feature type="transmembrane region" description="Helical" evidence="6">
    <location>
        <begin position="92"/>
        <end position="112"/>
    </location>
</feature>
<dbReference type="PANTHER" id="PTHR30213">
    <property type="entry name" value="INNER MEMBRANE PROTEIN YHJD"/>
    <property type="match status" value="1"/>
</dbReference>
<organism evidence="7 8">
    <name type="scientific">Luteibacter jiangsuensis</name>
    <dbReference type="NCBI Taxonomy" id="637577"/>
    <lineage>
        <taxon>Bacteria</taxon>
        <taxon>Pseudomonadati</taxon>
        <taxon>Pseudomonadota</taxon>
        <taxon>Gammaproteobacteria</taxon>
        <taxon>Lysobacterales</taxon>
        <taxon>Rhodanobacteraceae</taxon>
        <taxon>Luteibacter</taxon>
    </lineage>
</organism>
<feature type="transmembrane region" description="Helical" evidence="6">
    <location>
        <begin position="141"/>
        <end position="165"/>
    </location>
</feature>
<evidence type="ECO:0000256" key="3">
    <source>
        <dbReference type="ARBA" id="ARBA00022692"/>
    </source>
</evidence>
<evidence type="ECO:0000313" key="8">
    <source>
        <dbReference type="Proteomes" id="UP001429601"/>
    </source>
</evidence>
<proteinExistence type="predicted"/>
<feature type="transmembrane region" description="Helical" evidence="6">
    <location>
        <begin position="177"/>
        <end position="195"/>
    </location>
</feature>
<comment type="caution">
    <text evidence="7">The sequence shown here is derived from an EMBL/GenBank/DDBJ whole genome shotgun (WGS) entry which is preliminary data.</text>
</comment>
<sequence>MGVLSGIKRTIVSAVEGFSDDELMTRAAALSFYAALSFAPLLLLLVWLVSMLHPAWQGELSEALAGVVGERAAEALNVVIESAKSHPKLGDLAGIIGIGVTLFGASAVFAQLQATLDRVWRVKAKPGEAVGAWLRARARAFALLGGIAFMMIISFLVSALIQALVRGEGMVWKMAEYAISVLVFVTAFGAMYKVLPDALISWSEALIGAVLTTVLFLAGKYAIGLYIQYANVGGAYGPAGAFIVLLTWTYYSSIIVLMGAELTRGVADARGKPIQPSEHAVRIEAAPAELPDDEPGQPAGRL</sequence>
<name>A0ABX0Q6H4_9GAMM</name>
<keyword evidence="3 6" id="KW-0812">Transmembrane</keyword>
<evidence type="ECO:0000256" key="4">
    <source>
        <dbReference type="ARBA" id="ARBA00022989"/>
    </source>
</evidence>
<dbReference type="PIRSF" id="PIRSF035875">
    <property type="entry name" value="RNase_BN"/>
    <property type="match status" value="1"/>
</dbReference>
<keyword evidence="4 6" id="KW-1133">Transmembrane helix</keyword>
<feature type="transmembrane region" description="Helical" evidence="6">
    <location>
        <begin position="207"/>
        <end position="227"/>
    </location>
</feature>
<dbReference type="EMBL" id="JAAQQR010000006">
    <property type="protein sequence ID" value="NID06124.1"/>
    <property type="molecule type" value="Genomic_DNA"/>
</dbReference>
<gene>
    <name evidence="7" type="ORF">HBF26_14605</name>
</gene>
<accession>A0ABX0Q6H4</accession>
<evidence type="ECO:0000256" key="2">
    <source>
        <dbReference type="ARBA" id="ARBA00022475"/>
    </source>
</evidence>